<name>A0A0N4TI12_BRUPA</name>
<evidence type="ECO:0000313" key="1">
    <source>
        <dbReference type="EMBL" id="VDN89001.1"/>
    </source>
</evidence>
<accession>A0A0N4TI12</accession>
<gene>
    <name evidence="1" type="ORF">BPAG_LOCUS7815</name>
</gene>
<dbReference type="AlphaFoldDB" id="A0A0N4TI12"/>
<dbReference type="WBParaSite" id="BPAG_0000785101-mRNA-1">
    <property type="protein sequence ID" value="BPAG_0000785101-mRNA-1"/>
    <property type="gene ID" value="BPAG_0000785101"/>
</dbReference>
<dbReference type="EMBL" id="UZAD01009585">
    <property type="protein sequence ID" value="VDN89001.1"/>
    <property type="molecule type" value="Genomic_DNA"/>
</dbReference>
<dbReference type="Proteomes" id="UP000278627">
    <property type="component" value="Unassembled WGS sequence"/>
</dbReference>
<reference evidence="1 2" key="2">
    <citation type="submission" date="2018-11" db="EMBL/GenBank/DDBJ databases">
        <authorList>
            <consortium name="Pathogen Informatics"/>
        </authorList>
    </citation>
    <scope>NUCLEOTIDE SEQUENCE [LARGE SCALE GENOMIC DNA]</scope>
</reference>
<reference evidence="3" key="1">
    <citation type="submission" date="2017-02" db="UniProtKB">
        <authorList>
            <consortium name="WormBaseParasite"/>
        </authorList>
    </citation>
    <scope>IDENTIFICATION</scope>
</reference>
<evidence type="ECO:0000313" key="3">
    <source>
        <dbReference type="WBParaSite" id="BPAG_0000785101-mRNA-1"/>
    </source>
</evidence>
<protein>
    <submittedName>
        <fullName evidence="3">ABM domain-containing protein</fullName>
    </submittedName>
</protein>
<organism evidence="3">
    <name type="scientific">Brugia pahangi</name>
    <name type="common">Filarial nematode worm</name>
    <dbReference type="NCBI Taxonomy" id="6280"/>
    <lineage>
        <taxon>Eukaryota</taxon>
        <taxon>Metazoa</taxon>
        <taxon>Ecdysozoa</taxon>
        <taxon>Nematoda</taxon>
        <taxon>Chromadorea</taxon>
        <taxon>Rhabditida</taxon>
        <taxon>Spirurina</taxon>
        <taxon>Spiruromorpha</taxon>
        <taxon>Filarioidea</taxon>
        <taxon>Onchocercidae</taxon>
        <taxon>Brugia</taxon>
    </lineage>
</organism>
<keyword evidence="2" id="KW-1185">Reference proteome</keyword>
<proteinExistence type="predicted"/>
<evidence type="ECO:0000313" key="2">
    <source>
        <dbReference type="Proteomes" id="UP000278627"/>
    </source>
</evidence>
<sequence length="97" mass="11345">MNEDLTIAAIVSSGVVQAELKKELIKLQRFPDVSYLCNLIIHDGDTDGIGIIWSAWKIYDQVFRFEECFDQSYENHLEDLSDISFMDDEFGYFYLFD</sequence>